<sequence>MDEPPPLPVRNAPSALPLAAGGSFATGAERRQREEESGRQAPATDYRTRMDSGSSEQSFVLRSRPNTSQANCYSVEETIR</sequence>
<protein>
    <submittedName>
        <fullName evidence="2">Uncharacterized protein</fullName>
    </submittedName>
</protein>
<gene>
    <name evidence="2" type="ORF">Bpfe_023295</name>
</gene>
<proteinExistence type="predicted"/>
<name>A0AAD8B3G5_BIOPF</name>
<reference evidence="2" key="1">
    <citation type="journal article" date="2023" name="PLoS Negl. Trop. Dis.">
        <title>A genome sequence for Biomphalaria pfeifferi, the major vector snail for the human-infecting parasite Schistosoma mansoni.</title>
        <authorList>
            <person name="Bu L."/>
            <person name="Lu L."/>
            <person name="Laidemitt M.R."/>
            <person name="Zhang S.M."/>
            <person name="Mutuku M."/>
            <person name="Mkoji G."/>
            <person name="Steinauer M."/>
            <person name="Loker E.S."/>
        </authorList>
    </citation>
    <scope>NUCLEOTIDE SEQUENCE</scope>
    <source>
        <strain evidence="2">KasaAsao</strain>
    </source>
</reference>
<dbReference type="Proteomes" id="UP001233172">
    <property type="component" value="Unassembled WGS sequence"/>
</dbReference>
<feature type="region of interest" description="Disordered" evidence="1">
    <location>
        <begin position="1"/>
        <end position="80"/>
    </location>
</feature>
<feature type="compositionally biased region" description="Polar residues" evidence="1">
    <location>
        <begin position="51"/>
        <end position="72"/>
    </location>
</feature>
<comment type="caution">
    <text evidence="2">The sequence shown here is derived from an EMBL/GenBank/DDBJ whole genome shotgun (WGS) entry which is preliminary data.</text>
</comment>
<evidence type="ECO:0000313" key="2">
    <source>
        <dbReference type="EMBL" id="KAK0047311.1"/>
    </source>
</evidence>
<reference evidence="2" key="2">
    <citation type="submission" date="2023-04" db="EMBL/GenBank/DDBJ databases">
        <authorList>
            <person name="Bu L."/>
            <person name="Lu L."/>
            <person name="Laidemitt M.R."/>
            <person name="Zhang S.M."/>
            <person name="Mutuku M."/>
            <person name="Mkoji G."/>
            <person name="Steinauer M."/>
            <person name="Loker E.S."/>
        </authorList>
    </citation>
    <scope>NUCLEOTIDE SEQUENCE</scope>
    <source>
        <strain evidence="2">KasaAsao</strain>
        <tissue evidence="2">Whole Snail</tissue>
    </source>
</reference>
<organism evidence="2 3">
    <name type="scientific">Biomphalaria pfeifferi</name>
    <name type="common">Bloodfluke planorb</name>
    <name type="synonym">Freshwater snail</name>
    <dbReference type="NCBI Taxonomy" id="112525"/>
    <lineage>
        <taxon>Eukaryota</taxon>
        <taxon>Metazoa</taxon>
        <taxon>Spiralia</taxon>
        <taxon>Lophotrochozoa</taxon>
        <taxon>Mollusca</taxon>
        <taxon>Gastropoda</taxon>
        <taxon>Heterobranchia</taxon>
        <taxon>Euthyneura</taxon>
        <taxon>Panpulmonata</taxon>
        <taxon>Hygrophila</taxon>
        <taxon>Lymnaeoidea</taxon>
        <taxon>Planorbidae</taxon>
        <taxon>Biomphalaria</taxon>
    </lineage>
</organism>
<evidence type="ECO:0000313" key="3">
    <source>
        <dbReference type="Proteomes" id="UP001233172"/>
    </source>
</evidence>
<keyword evidence="3" id="KW-1185">Reference proteome</keyword>
<feature type="compositionally biased region" description="Basic and acidic residues" evidence="1">
    <location>
        <begin position="28"/>
        <end position="38"/>
    </location>
</feature>
<evidence type="ECO:0000256" key="1">
    <source>
        <dbReference type="SAM" id="MobiDB-lite"/>
    </source>
</evidence>
<feature type="non-terminal residue" evidence="2">
    <location>
        <position position="80"/>
    </location>
</feature>
<dbReference type="EMBL" id="JASAOG010000153">
    <property type="protein sequence ID" value="KAK0047311.1"/>
    <property type="molecule type" value="Genomic_DNA"/>
</dbReference>
<dbReference type="AlphaFoldDB" id="A0AAD8B3G5"/>
<accession>A0AAD8B3G5</accession>